<keyword evidence="2" id="KW-1185">Reference proteome</keyword>
<accession>A0ABV0WHZ2</accession>
<reference evidence="1 2" key="1">
    <citation type="submission" date="2021-06" db="EMBL/GenBank/DDBJ databases">
        <authorList>
            <person name="Palmer J.M."/>
        </authorList>
    </citation>
    <scope>NUCLEOTIDE SEQUENCE [LARGE SCALE GENOMIC DNA]</scope>
    <source>
        <strain evidence="1 2">XR_2019</strain>
        <tissue evidence="1">Muscle</tissue>
    </source>
</reference>
<organism evidence="1 2">
    <name type="scientific">Xenotaenia resolanae</name>
    <dbReference type="NCBI Taxonomy" id="208358"/>
    <lineage>
        <taxon>Eukaryota</taxon>
        <taxon>Metazoa</taxon>
        <taxon>Chordata</taxon>
        <taxon>Craniata</taxon>
        <taxon>Vertebrata</taxon>
        <taxon>Euteleostomi</taxon>
        <taxon>Actinopterygii</taxon>
        <taxon>Neopterygii</taxon>
        <taxon>Teleostei</taxon>
        <taxon>Neoteleostei</taxon>
        <taxon>Acanthomorphata</taxon>
        <taxon>Ovalentaria</taxon>
        <taxon>Atherinomorphae</taxon>
        <taxon>Cyprinodontiformes</taxon>
        <taxon>Goodeidae</taxon>
        <taxon>Xenotaenia</taxon>
    </lineage>
</organism>
<dbReference type="EMBL" id="JAHRIM010051320">
    <property type="protein sequence ID" value="MEQ2269231.1"/>
    <property type="molecule type" value="Genomic_DNA"/>
</dbReference>
<comment type="caution">
    <text evidence="1">The sequence shown here is derived from an EMBL/GenBank/DDBJ whole genome shotgun (WGS) entry which is preliminary data.</text>
</comment>
<name>A0ABV0WHZ2_9TELE</name>
<sequence length="99" mass="11528">MTGIESRQKGFIVYMDTWIFDHSQTQRISDFPHFSVRYSLFNDFFFYHLSPLCPGNFKATMTHFSASRRGGLVMAVTTGRVKTLLHFKDKPNLMSEINK</sequence>
<dbReference type="Proteomes" id="UP001444071">
    <property type="component" value="Unassembled WGS sequence"/>
</dbReference>
<evidence type="ECO:0000313" key="1">
    <source>
        <dbReference type="EMBL" id="MEQ2269231.1"/>
    </source>
</evidence>
<protein>
    <submittedName>
        <fullName evidence="1">Uncharacterized protein</fullName>
    </submittedName>
</protein>
<proteinExistence type="predicted"/>
<gene>
    <name evidence="1" type="ORF">XENORESO_001631</name>
</gene>
<evidence type="ECO:0000313" key="2">
    <source>
        <dbReference type="Proteomes" id="UP001444071"/>
    </source>
</evidence>